<dbReference type="RefSeq" id="WP_159583188.1">
    <property type="nucleotide sequence ID" value="NZ_JBIPKE010000019.1"/>
</dbReference>
<comment type="caution">
    <text evidence="6">The sequence shown here is derived from an EMBL/GenBank/DDBJ whole genome shotgun (WGS) entry which is preliminary data.</text>
</comment>
<reference evidence="6 7" key="1">
    <citation type="journal article" date="2013" name="Int. J. Syst. Evol. Microbiol.">
        <title>Marinoscillum luteum sp. nov., isolated from marine sediment.</title>
        <authorList>
            <person name="Cha I.T."/>
            <person name="Park S.J."/>
            <person name="Kim S.J."/>
            <person name="Kim J.G."/>
            <person name="Jung M.Y."/>
            <person name="Shin K.S."/>
            <person name="Kwon K.K."/>
            <person name="Yang S.H."/>
            <person name="Seo Y.S."/>
            <person name="Rhee S.K."/>
        </authorList>
    </citation>
    <scope>NUCLEOTIDE SEQUENCE [LARGE SCALE GENOMIC DNA]</scope>
    <source>
        <strain evidence="6 7">KCTC 23939</strain>
    </source>
</reference>
<dbReference type="PRINTS" id="PR00038">
    <property type="entry name" value="HTHLUXR"/>
</dbReference>
<protein>
    <submittedName>
        <fullName evidence="6">Response regulator</fullName>
    </submittedName>
</protein>
<dbReference type="CDD" id="cd17535">
    <property type="entry name" value="REC_NarL-like"/>
    <property type="match status" value="1"/>
</dbReference>
<evidence type="ECO:0000259" key="4">
    <source>
        <dbReference type="PROSITE" id="PS50043"/>
    </source>
</evidence>
<organism evidence="6 7">
    <name type="scientific">Marinoscillum luteum</name>
    <dbReference type="NCBI Taxonomy" id="861051"/>
    <lineage>
        <taxon>Bacteria</taxon>
        <taxon>Pseudomonadati</taxon>
        <taxon>Bacteroidota</taxon>
        <taxon>Cytophagia</taxon>
        <taxon>Cytophagales</taxon>
        <taxon>Reichenbachiellaceae</taxon>
        <taxon>Marinoscillum</taxon>
    </lineage>
</organism>
<dbReference type="PANTHER" id="PTHR43214">
    <property type="entry name" value="TWO-COMPONENT RESPONSE REGULATOR"/>
    <property type="match status" value="1"/>
</dbReference>
<feature type="modified residue" description="4-aspartylphosphate" evidence="3">
    <location>
        <position position="56"/>
    </location>
</feature>
<evidence type="ECO:0000313" key="7">
    <source>
        <dbReference type="Proteomes" id="UP001610063"/>
    </source>
</evidence>
<dbReference type="Pfam" id="PF00196">
    <property type="entry name" value="GerE"/>
    <property type="match status" value="1"/>
</dbReference>
<accession>A0ABW7NBT5</accession>
<dbReference type="SUPFAM" id="SSF52172">
    <property type="entry name" value="CheY-like"/>
    <property type="match status" value="1"/>
</dbReference>
<keyword evidence="1 3" id="KW-0597">Phosphoprotein</keyword>
<dbReference type="PANTHER" id="PTHR43214:SF43">
    <property type="entry name" value="TWO-COMPONENT RESPONSE REGULATOR"/>
    <property type="match status" value="1"/>
</dbReference>
<dbReference type="InterPro" id="IPR058245">
    <property type="entry name" value="NreC/VraR/RcsB-like_REC"/>
</dbReference>
<evidence type="ECO:0000313" key="6">
    <source>
        <dbReference type="EMBL" id="MFH6984957.1"/>
    </source>
</evidence>
<dbReference type="EMBL" id="JBIPKE010000019">
    <property type="protein sequence ID" value="MFH6984957.1"/>
    <property type="molecule type" value="Genomic_DNA"/>
</dbReference>
<dbReference type="SMART" id="SM00448">
    <property type="entry name" value="REC"/>
    <property type="match status" value="1"/>
</dbReference>
<proteinExistence type="predicted"/>
<sequence length="205" mass="23281">MRNIKILLADDHAIVMEGLKEVLSADEEISVVGCVQNGEEVLRFIKNNEVDIVILDINMPVMDGITCARHLKKEFPKVKIIILTMYAQRSFVEEIVKIGIDGCLLKNNTGKELIDAVLRVMGGRQYYDRIGTFNSQEEEVTQYKLSEREIDVIRLMSQGLTSIEIAEKLFISDHTVKTHRKNILKKLNVSNSSQAVQYCLSNQLI</sequence>
<name>A0ABW7NBT5_9BACT</name>
<gene>
    <name evidence="6" type="ORF">ACHKAR_15990</name>
</gene>
<dbReference type="PROSITE" id="PS00622">
    <property type="entry name" value="HTH_LUXR_1"/>
    <property type="match status" value="1"/>
</dbReference>
<dbReference type="PROSITE" id="PS50043">
    <property type="entry name" value="HTH_LUXR_2"/>
    <property type="match status" value="1"/>
</dbReference>
<dbReference type="PROSITE" id="PS50110">
    <property type="entry name" value="RESPONSE_REGULATORY"/>
    <property type="match status" value="1"/>
</dbReference>
<dbReference type="InterPro" id="IPR000792">
    <property type="entry name" value="Tscrpt_reg_LuxR_C"/>
</dbReference>
<dbReference type="Gene3D" id="3.40.50.2300">
    <property type="match status" value="1"/>
</dbReference>
<dbReference type="CDD" id="cd06170">
    <property type="entry name" value="LuxR_C_like"/>
    <property type="match status" value="1"/>
</dbReference>
<evidence type="ECO:0000256" key="3">
    <source>
        <dbReference type="PROSITE-ProRule" id="PRU00169"/>
    </source>
</evidence>
<dbReference type="Proteomes" id="UP001610063">
    <property type="component" value="Unassembled WGS sequence"/>
</dbReference>
<feature type="domain" description="Response regulatory" evidence="5">
    <location>
        <begin position="5"/>
        <end position="121"/>
    </location>
</feature>
<keyword evidence="7" id="KW-1185">Reference proteome</keyword>
<dbReference type="InterPro" id="IPR001789">
    <property type="entry name" value="Sig_transdc_resp-reg_receiver"/>
</dbReference>
<dbReference type="SMART" id="SM00421">
    <property type="entry name" value="HTH_LUXR"/>
    <property type="match status" value="1"/>
</dbReference>
<evidence type="ECO:0000256" key="1">
    <source>
        <dbReference type="ARBA" id="ARBA00022553"/>
    </source>
</evidence>
<keyword evidence="2" id="KW-0238">DNA-binding</keyword>
<dbReference type="InterPro" id="IPR011006">
    <property type="entry name" value="CheY-like_superfamily"/>
</dbReference>
<feature type="domain" description="HTH luxR-type" evidence="4">
    <location>
        <begin position="138"/>
        <end position="203"/>
    </location>
</feature>
<evidence type="ECO:0000256" key="2">
    <source>
        <dbReference type="ARBA" id="ARBA00023125"/>
    </source>
</evidence>
<dbReference type="InterPro" id="IPR039420">
    <property type="entry name" value="WalR-like"/>
</dbReference>
<evidence type="ECO:0000259" key="5">
    <source>
        <dbReference type="PROSITE" id="PS50110"/>
    </source>
</evidence>
<dbReference type="Pfam" id="PF00072">
    <property type="entry name" value="Response_reg"/>
    <property type="match status" value="1"/>
</dbReference>